<feature type="transmembrane region" description="Helical" evidence="8">
    <location>
        <begin position="272"/>
        <end position="293"/>
    </location>
</feature>
<comment type="subcellular location">
    <subcellularLocation>
        <location evidence="1">Cell membrane</location>
        <topology evidence="1">Multi-pass membrane protein</topology>
    </subcellularLocation>
</comment>
<evidence type="ECO:0000256" key="3">
    <source>
        <dbReference type="ARBA" id="ARBA00022448"/>
    </source>
</evidence>
<dbReference type="EMBL" id="CP136865">
    <property type="protein sequence ID" value="WOJ98588.1"/>
    <property type="molecule type" value="Genomic_DNA"/>
</dbReference>
<feature type="transmembrane region" description="Helical" evidence="8">
    <location>
        <begin position="109"/>
        <end position="126"/>
    </location>
</feature>
<feature type="transmembrane region" description="Helical" evidence="8">
    <location>
        <begin position="184"/>
        <end position="204"/>
    </location>
</feature>
<evidence type="ECO:0000256" key="5">
    <source>
        <dbReference type="ARBA" id="ARBA00022692"/>
    </source>
</evidence>
<evidence type="ECO:0000256" key="2">
    <source>
        <dbReference type="ARBA" id="ARBA00007362"/>
    </source>
</evidence>
<dbReference type="InterPro" id="IPR004626">
    <property type="entry name" value="RarD"/>
</dbReference>
<dbReference type="NCBIfam" id="TIGR00688">
    <property type="entry name" value="rarD"/>
    <property type="match status" value="1"/>
</dbReference>
<reference evidence="10 11" key="1">
    <citation type="submission" date="2023-10" db="EMBL/GenBank/DDBJ databases">
        <title>Two novel species belonging to the OM43/NOR5 clade.</title>
        <authorList>
            <person name="Park M."/>
        </authorList>
    </citation>
    <scope>NUCLEOTIDE SEQUENCE [LARGE SCALE GENOMIC DNA]</scope>
    <source>
        <strain evidence="10 11">IMCC45268</strain>
    </source>
</reference>
<dbReference type="RefSeq" id="WP_407329945.1">
    <property type="nucleotide sequence ID" value="NZ_CP136865.1"/>
</dbReference>
<organism evidence="10 11">
    <name type="scientific">Congregibacter brevis</name>
    <dbReference type="NCBI Taxonomy" id="3081201"/>
    <lineage>
        <taxon>Bacteria</taxon>
        <taxon>Pseudomonadati</taxon>
        <taxon>Pseudomonadota</taxon>
        <taxon>Gammaproteobacteria</taxon>
        <taxon>Cellvibrionales</taxon>
        <taxon>Halieaceae</taxon>
        <taxon>Congregibacter</taxon>
    </lineage>
</organism>
<evidence type="ECO:0000313" key="11">
    <source>
        <dbReference type="Proteomes" id="UP001626549"/>
    </source>
</evidence>
<feature type="transmembrane region" description="Helical" evidence="8">
    <location>
        <begin position="73"/>
        <end position="97"/>
    </location>
</feature>
<feature type="transmembrane region" description="Helical" evidence="8">
    <location>
        <begin position="156"/>
        <end position="172"/>
    </location>
</feature>
<evidence type="ECO:0000256" key="8">
    <source>
        <dbReference type="SAM" id="Phobius"/>
    </source>
</evidence>
<dbReference type="Pfam" id="PF00892">
    <property type="entry name" value="EamA"/>
    <property type="match status" value="1"/>
</dbReference>
<feature type="transmembrane region" description="Helical" evidence="8">
    <location>
        <begin position="244"/>
        <end position="266"/>
    </location>
</feature>
<feature type="transmembrane region" description="Helical" evidence="8">
    <location>
        <begin position="219"/>
        <end position="237"/>
    </location>
</feature>
<feature type="transmembrane region" description="Helical" evidence="8">
    <location>
        <begin position="133"/>
        <end position="150"/>
    </location>
</feature>
<evidence type="ECO:0000259" key="9">
    <source>
        <dbReference type="Pfam" id="PF00892"/>
    </source>
</evidence>
<dbReference type="Proteomes" id="UP001626549">
    <property type="component" value="Chromosome"/>
</dbReference>
<keyword evidence="4" id="KW-1003">Cell membrane</keyword>
<sequence length="306" mass="33103">MTPADQQAAELRSGIFFALAAYGLWGVFPIYFKLLEAVSPTEILLHRIVWAVPFGALIITLRKQWSDVIGAFADLRVVAWLALSALCISGNWFVYIWGVVNERIFEASLGYYINPLMYVAVGVLFFGERLRRAQLVAVILASIGVLVLSVQGSGLPWVSLSLAGLFTAYGIIRKRVAVAAMPGLFVETALLFLLALTGLLWLVLSQGAAFAGGDLTTDALLLLSGPLTVFPLLFFAVAARRLSLITVGFMQFLAPTMQFGVAVYFGEALTTARIVCFGFIWAAVIVFSVDALATGRKQAAVRVGVR</sequence>
<evidence type="ECO:0000256" key="4">
    <source>
        <dbReference type="ARBA" id="ARBA00022475"/>
    </source>
</evidence>
<keyword evidence="6 8" id="KW-1133">Transmembrane helix</keyword>
<evidence type="ECO:0000256" key="1">
    <source>
        <dbReference type="ARBA" id="ARBA00004651"/>
    </source>
</evidence>
<keyword evidence="11" id="KW-1185">Reference proteome</keyword>
<proteinExistence type="inferred from homology"/>
<keyword evidence="7 8" id="KW-0472">Membrane</keyword>
<keyword evidence="5 8" id="KW-0812">Transmembrane</keyword>
<comment type="similarity">
    <text evidence="2">Belongs to the EamA transporter family.</text>
</comment>
<keyword evidence="3" id="KW-0813">Transport</keyword>
<feature type="transmembrane region" description="Helical" evidence="8">
    <location>
        <begin position="44"/>
        <end position="61"/>
    </location>
</feature>
<evidence type="ECO:0000256" key="6">
    <source>
        <dbReference type="ARBA" id="ARBA00022989"/>
    </source>
</evidence>
<evidence type="ECO:0000313" key="10">
    <source>
        <dbReference type="EMBL" id="WOJ98588.1"/>
    </source>
</evidence>
<feature type="transmembrane region" description="Helical" evidence="8">
    <location>
        <begin position="12"/>
        <end position="32"/>
    </location>
</feature>
<name>A0ABZ0IIT1_9GAMM</name>
<feature type="domain" description="EamA" evidence="9">
    <location>
        <begin position="13"/>
        <end position="149"/>
    </location>
</feature>
<dbReference type="InterPro" id="IPR000620">
    <property type="entry name" value="EamA_dom"/>
</dbReference>
<dbReference type="SUPFAM" id="SSF103481">
    <property type="entry name" value="Multidrug resistance efflux transporter EmrE"/>
    <property type="match status" value="1"/>
</dbReference>
<gene>
    <name evidence="10" type="primary">rarD</name>
    <name evidence="10" type="ORF">R0137_08455</name>
</gene>
<protein>
    <submittedName>
        <fullName evidence="10">EamA family transporter RarD</fullName>
    </submittedName>
</protein>
<accession>A0ABZ0IIT1</accession>
<evidence type="ECO:0000256" key="7">
    <source>
        <dbReference type="ARBA" id="ARBA00023136"/>
    </source>
</evidence>
<dbReference type="InterPro" id="IPR037185">
    <property type="entry name" value="EmrE-like"/>
</dbReference>